<gene>
    <name evidence="1" type="ORF">DXN05_00910</name>
</gene>
<proteinExistence type="predicted"/>
<comment type="caution">
    <text evidence="1">The sequence shown here is derived from an EMBL/GenBank/DDBJ whole genome shotgun (WGS) entry which is preliminary data.</text>
</comment>
<dbReference type="EMBL" id="QTJU01000001">
    <property type="protein sequence ID" value="RFM29576.1"/>
    <property type="molecule type" value="Genomic_DNA"/>
</dbReference>
<name>A0A3E1NNR5_9BACT</name>
<evidence type="ECO:0000313" key="1">
    <source>
        <dbReference type="EMBL" id="RFM29576.1"/>
    </source>
</evidence>
<protein>
    <submittedName>
        <fullName evidence="1">Uncharacterized protein</fullName>
    </submittedName>
</protein>
<dbReference type="AlphaFoldDB" id="A0A3E1NNR5"/>
<evidence type="ECO:0000313" key="2">
    <source>
        <dbReference type="Proteomes" id="UP000261284"/>
    </source>
</evidence>
<reference evidence="1 2" key="1">
    <citation type="submission" date="2018-08" db="EMBL/GenBank/DDBJ databases">
        <title>Chitinophagaceae sp. K23C18032701, a novel bacterium isolated from forest soil.</title>
        <authorList>
            <person name="Wang C."/>
        </authorList>
    </citation>
    <scope>NUCLEOTIDE SEQUENCE [LARGE SCALE GENOMIC DNA]</scope>
    <source>
        <strain evidence="1 2">K23C18032701</strain>
    </source>
</reference>
<keyword evidence="2" id="KW-1185">Reference proteome</keyword>
<dbReference type="Proteomes" id="UP000261284">
    <property type="component" value="Unassembled WGS sequence"/>
</dbReference>
<organism evidence="1 2">
    <name type="scientific">Deminuibacter soli</name>
    <dbReference type="NCBI Taxonomy" id="2291815"/>
    <lineage>
        <taxon>Bacteria</taxon>
        <taxon>Pseudomonadati</taxon>
        <taxon>Bacteroidota</taxon>
        <taxon>Chitinophagia</taxon>
        <taxon>Chitinophagales</taxon>
        <taxon>Chitinophagaceae</taxon>
        <taxon>Deminuibacter</taxon>
    </lineage>
</organism>
<sequence>MIKTYKKHQIMEPLISGYPHIFEELKNQMITDIEQGYQIKIVTQLEGFPIEDVAMLNTAEEVENWFEPHLS</sequence>
<accession>A0A3E1NNR5</accession>